<organism evidence="1 2">
    <name type="scientific">Thermatribacter velox</name>
    <dbReference type="NCBI Taxonomy" id="3039681"/>
    <lineage>
        <taxon>Bacteria</taxon>
        <taxon>Pseudomonadati</taxon>
        <taxon>Atribacterota</taxon>
        <taxon>Atribacteria</taxon>
        <taxon>Atribacterales</taxon>
        <taxon>Thermatribacteraceae</taxon>
        <taxon>Thermatribacter</taxon>
    </lineage>
</organism>
<name>A0ABZ2Y9U4_9BACT</name>
<evidence type="ECO:0000313" key="1">
    <source>
        <dbReference type="EMBL" id="WZL75781.1"/>
    </source>
</evidence>
<dbReference type="RefSeq" id="WP_369017931.1">
    <property type="nucleotide sequence ID" value="NZ_CP121689.1"/>
</dbReference>
<dbReference type="PANTHER" id="PTHR30348:SF13">
    <property type="entry name" value="UPF0759 PROTEIN YUNF"/>
    <property type="match status" value="1"/>
</dbReference>
<dbReference type="InterPro" id="IPR036520">
    <property type="entry name" value="UPF0759_sf"/>
</dbReference>
<dbReference type="EMBL" id="CP121689">
    <property type="protein sequence ID" value="WZL75781.1"/>
    <property type="molecule type" value="Genomic_DNA"/>
</dbReference>
<dbReference type="Proteomes" id="UP001461341">
    <property type="component" value="Chromosome"/>
</dbReference>
<protein>
    <submittedName>
        <fullName evidence="1">DUF72 domain-containing protein</fullName>
    </submittedName>
</protein>
<keyword evidence="2" id="KW-1185">Reference proteome</keyword>
<accession>A0ABZ2Y9U4</accession>
<dbReference type="InterPro" id="IPR002763">
    <property type="entry name" value="DUF72"/>
</dbReference>
<evidence type="ECO:0000313" key="2">
    <source>
        <dbReference type="Proteomes" id="UP001461341"/>
    </source>
</evidence>
<sequence>MIAQNQYFIGTCSWTDKTLLESGFYPKQVKSSEQRLRYYATCFNTVEIDSIFYALPSLRNVLNWIERTPQDFLFGVKAFSLFTAHQTPWKTLPLTLQDALPQKLKSKDIIFWKECSSEFQKEVVHYFSSLLLPMLEAGKLGYLLFQLPPWFSKTSENLEHLSKLRESFAPFPIAIEFRNRSWLKSKEEARHTFSFLRKNQMSYVAVDEPQLPWTVPPVVEVTSPTMVIRFHGRNSAAWQKKNATVWERFNYFYTREELSTWSRVIQEKSKSANPERIFVMFNNCFRDYAIRNAQMMQELLFQNL</sequence>
<gene>
    <name evidence="1" type="ORF">QBE54_09350</name>
</gene>
<dbReference type="PANTHER" id="PTHR30348">
    <property type="entry name" value="UNCHARACTERIZED PROTEIN YECE"/>
    <property type="match status" value="1"/>
</dbReference>
<proteinExistence type="predicted"/>
<dbReference type="Pfam" id="PF01904">
    <property type="entry name" value="DUF72"/>
    <property type="match status" value="1"/>
</dbReference>
<dbReference type="SUPFAM" id="SSF117396">
    <property type="entry name" value="TM1631-like"/>
    <property type="match status" value="1"/>
</dbReference>
<dbReference type="Gene3D" id="3.20.20.410">
    <property type="entry name" value="Protein of unknown function UPF0759"/>
    <property type="match status" value="1"/>
</dbReference>
<reference evidence="1 2" key="1">
    <citation type="submission" date="2023-03" db="EMBL/GenBank/DDBJ databases">
        <title>Novel Species.</title>
        <authorList>
            <person name="Ma S."/>
        </authorList>
    </citation>
    <scope>NUCLEOTIDE SEQUENCE [LARGE SCALE GENOMIC DNA]</scope>
    <source>
        <strain evidence="1 2">B11</strain>
    </source>
</reference>